<gene>
    <name evidence="6" type="ORF">A5802_001176</name>
    <name evidence="5" type="ORF">EMU01_02380</name>
</gene>
<dbReference type="GO" id="GO:0003700">
    <property type="term" value="F:DNA-binding transcription factor activity"/>
    <property type="evidence" value="ECO:0007669"/>
    <property type="project" value="InterPro"/>
</dbReference>
<name>A0A1A6G9Z7_ENTMU</name>
<dbReference type="AlphaFoldDB" id="A0A1A6G9Z7"/>
<dbReference type="InterPro" id="IPR000524">
    <property type="entry name" value="Tscrpt_reg_HTH_GntR"/>
</dbReference>
<dbReference type="SMART" id="SM00866">
    <property type="entry name" value="UTRA"/>
    <property type="match status" value="1"/>
</dbReference>
<dbReference type="Pfam" id="PF00392">
    <property type="entry name" value="GntR"/>
    <property type="match status" value="1"/>
</dbReference>
<keyword evidence="3" id="KW-0804">Transcription</keyword>
<dbReference type="InterPro" id="IPR036390">
    <property type="entry name" value="WH_DNA-bd_sf"/>
</dbReference>
<dbReference type="EMBL" id="NGMS01000001">
    <property type="protein sequence ID" value="OTP27441.1"/>
    <property type="molecule type" value="Genomic_DNA"/>
</dbReference>
<feature type="domain" description="HTH gntR-type" evidence="4">
    <location>
        <begin position="4"/>
        <end position="72"/>
    </location>
</feature>
<evidence type="ECO:0000313" key="6">
    <source>
        <dbReference type="EMBL" id="OTP27441.1"/>
    </source>
</evidence>
<keyword evidence="1" id="KW-0805">Transcription regulation</keyword>
<proteinExistence type="predicted"/>
<dbReference type="Proteomes" id="UP000195024">
    <property type="component" value="Unassembled WGS sequence"/>
</dbReference>
<dbReference type="GO" id="GO:0045892">
    <property type="term" value="P:negative regulation of DNA-templated transcription"/>
    <property type="evidence" value="ECO:0007669"/>
    <property type="project" value="TreeGrafter"/>
</dbReference>
<dbReference type="InterPro" id="IPR028978">
    <property type="entry name" value="Chorismate_lyase_/UTRA_dom_sf"/>
</dbReference>
<dbReference type="Pfam" id="PF07702">
    <property type="entry name" value="UTRA"/>
    <property type="match status" value="1"/>
</dbReference>
<dbReference type="Proteomes" id="UP000321175">
    <property type="component" value="Unassembled WGS sequence"/>
</dbReference>
<dbReference type="EMBL" id="BJWA01000001">
    <property type="protein sequence ID" value="GEL79094.1"/>
    <property type="molecule type" value="Genomic_DNA"/>
</dbReference>
<dbReference type="PANTHER" id="PTHR44846">
    <property type="entry name" value="MANNOSYL-D-GLYCERATE TRANSPORT/METABOLISM SYSTEM REPRESSOR MNGR-RELATED"/>
    <property type="match status" value="1"/>
</dbReference>
<evidence type="ECO:0000313" key="5">
    <source>
        <dbReference type="EMBL" id="GEL79094.1"/>
    </source>
</evidence>
<dbReference type="NCBIfam" id="NF041547">
    <property type="entry name" value="GntR_LSA1692"/>
    <property type="match status" value="1"/>
</dbReference>
<evidence type="ECO:0000313" key="8">
    <source>
        <dbReference type="Proteomes" id="UP000321175"/>
    </source>
</evidence>
<sequence length="242" mass="27673">MKKQAVFQDIAEKIAQRVNDGTYVTSQKLPSDYDLAEEFQCSRLTVRKAIDLLISQNILVKERGKGTYVMKQPKIQSGSGGLQSFTETAKAQGKKTRTEVLQVEIVKEVPLKIRQMFADYGNEAMVYLSRLRYFDDEPMTVENLYILKRYLQNESGELPQAQLASSLYEIIEENIEIGYAHQEVEAVISPPDIAKLLHVSEDDPMLLVHSMTYSPSAKPILFDTSFYRADQYTFKNTLIRQK</sequence>
<keyword evidence="8" id="KW-1185">Reference proteome</keyword>
<dbReference type="InterPro" id="IPR011663">
    <property type="entry name" value="UTRA"/>
</dbReference>
<keyword evidence="2" id="KW-0238">DNA-binding</keyword>
<dbReference type="PROSITE" id="PS50949">
    <property type="entry name" value="HTH_GNTR"/>
    <property type="match status" value="1"/>
</dbReference>
<evidence type="ECO:0000256" key="3">
    <source>
        <dbReference type="ARBA" id="ARBA00023163"/>
    </source>
</evidence>
<dbReference type="InterPro" id="IPR050679">
    <property type="entry name" value="Bact_HTH_transcr_reg"/>
</dbReference>
<dbReference type="PANTHER" id="PTHR44846:SF1">
    <property type="entry name" value="MANNOSYL-D-GLYCERATE TRANSPORT_METABOLISM SYSTEM REPRESSOR MNGR-RELATED"/>
    <property type="match status" value="1"/>
</dbReference>
<dbReference type="SUPFAM" id="SSF46785">
    <property type="entry name" value="Winged helix' DNA-binding domain"/>
    <property type="match status" value="1"/>
</dbReference>
<dbReference type="RefSeq" id="WP_065095944.1">
    <property type="nucleotide sequence ID" value="NZ_BJWA01000001.1"/>
</dbReference>
<reference evidence="6 7" key="1">
    <citation type="submission" date="2017-05" db="EMBL/GenBank/DDBJ databases">
        <title>The Genome Sequence of Enterococcus mundtii 6B1_DIV0119.</title>
        <authorList>
            <consortium name="The Broad Institute Genomics Platform"/>
            <consortium name="The Broad Institute Genomic Center for Infectious Diseases"/>
            <person name="Earl A."/>
            <person name="Manson A."/>
            <person name="Schwartman J."/>
            <person name="Gilmore M."/>
            <person name="Abouelleil A."/>
            <person name="Cao P."/>
            <person name="Chapman S."/>
            <person name="Cusick C."/>
            <person name="Shea T."/>
            <person name="Young S."/>
            <person name="Neafsey D."/>
            <person name="Nusbaum C."/>
            <person name="Birren B."/>
        </authorList>
    </citation>
    <scope>NUCLEOTIDE SEQUENCE [LARGE SCALE GENOMIC DNA]</scope>
    <source>
        <strain evidence="6 7">6B1_DIV0119</strain>
    </source>
</reference>
<dbReference type="PRINTS" id="PR00035">
    <property type="entry name" value="HTHGNTR"/>
</dbReference>
<comment type="caution">
    <text evidence="6">The sequence shown here is derived from an EMBL/GenBank/DDBJ whole genome shotgun (WGS) entry which is preliminary data.</text>
</comment>
<dbReference type="GeneID" id="60999456"/>
<evidence type="ECO:0000259" key="4">
    <source>
        <dbReference type="PROSITE" id="PS50949"/>
    </source>
</evidence>
<dbReference type="InterPro" id="IPR036388">
    <property type="entry name" value="WH-like_DNA-bd_sf"/>
</dbReference>
<evidence type="ECO:0000256" key="2">
    <source>
        <dbReference type="ARBA" id="ARBA00023125"/>
    </source>
</evidence>
<dbReference type="SUPFAM" id="SSF64288">
    <property type="entry name" value="Chorismate lyase-like"/>
    <property type="match status" value="1"/>
</dbReference>
<reference evidence="5 8" key="2">
    <citation type="submission" date="2019-07" db="EMBL/GenBank/DDBJ databases">
        <title>Whole genome shotgun sequence of Enterococcus mundtii NBRC 100490.</title>
        <authorList>
            <person name="Hosoyama A."/>
            <person name="Uohara A."/>
            <person name="Ohji S."/>
            <person name="Ichikawa N."/>
        </authorList>
    </citation>
    <scope>NUCLEOTIDE SEQUENCE [LARGE SCALE GENOMIC DNA]</scope>
    <source>
        <strain evidence="5 8">NBRC 100490</strain>
    </source>
</reference>
<accession>A0A1A6G9Z7</accession>
<dbReference type="GO" id="GO:0003677">
    <property type="term" value="F:DNA binding"/>
    <property type="evidence" value="ECO:0007669"/>
    <property type="project" value="UniProtKB-KW"/>
</dbReference>
<dbReference type="Gene3D" id="1.10.10.10">
    <property type="entry name" value="Winged helix-like DNA-binding domain superfamily/Winged helix DNA-binding domain"/>
    <property type="match status" value="1"/>
</dbReference>
<protein>
    <submittedName>
        <fullName evidence="5">GntR family transcriptional regulator</fullName>
    </submittedName>
</protein>
<dbReference type="SMART" id="SM00345">
    <property type="entry name" value="HTH_GNTR"/>
    <property type="match status" value="1"/>
</dbReference>
<dbReference type="Gene3D" id="3.40.1410.10">
    <property type="entry name" value="Chorismate lyase-like"/>
    <property type="match status" value="1"/>
</dbReference>
<organism evidence="6 7">
    <name type="scientific">Enterococcus mundtii</name>
    <dbReference type="NCBI Taxonomy" id="53346"/>
    <lineage>
        <taxon>Bacteria</taxon>
        <taxon>Bacillati</taxon>
        <taxon>Bacillota</taxon>
        <taxon>Bacilli</taxon>
        <taxon>Lactobacillales</taxon>
        <taxon>Enterococcaceae</taxon>
        <taxon>Enterococcus</taxon>
    </lineage>
</organism>
<evidence type="ECO:0000313" key="7">
    <source>
        <dbReference type="Proteomes" id="UP000195024"/>
    </source>
</evidence>
<evidence type="ECO:0000256" key="1">
    <source>
        <dbReference type="ARBA" id="ARBA00023015"/>
    </source>
</evidence>
<dbReference type="CDD" id="cd07377">
    <property type="entry name" value="WHTH_GntR"/>
    <property type="match status" value="1"/>
</dbReference>